<dbReference type="Proteomes" id="UP000590511">
    <property type="component" value="Unassembled WGS sequence"/>
</dbReference>
<name>A0A7W7HLR1_9ACTN</name>
<gene>
    <name evidence="1" type="ORF">BJ964_007034</name>
</gene>
<protein>
    <submittedName>
        <fullName evidence="1">Uncharacterized protein</fullName>
    </submittedName>
</protein>
<comment type="caution">
    <text evidence="1">The sequence shown here is derived from an EMBL/GenBank/DDBJ whole genome shotgun (WGS) entry which is preliminary data.</text>
</comment>
<evidence type="ECO:0000313" key="1">
    <source>
        <dbReference type="EMBL" id="MBB4752873.1"/>
    </source>
</evidence>
<dbReference type="AlphaFoldDB" id="A0A7W7HLR1"/>
<dbReference type="EMBL" id="JACHNC010000001">
    <property type="protein sequence ID" value="MBB4752873.1"/>
    <property type="molecule type" value="Genomic_DNA"/>
</dbReference>
<accession>A0A7W7HLR1</accession>
<proteinExistence type="predicted"/>
<organism evidence="1 2">
    <name type="scientific">Actinoplanes lobatus</name>
    <dbReference type="NCBI Taxonomy" id="113568"/>
    <lineage>
        <taxon>Bacteria</taxon>
        <taxon>Bacillati</taxon>
        <taxon>Actinomycetota</taxon>
        <taxon>Actinomycetes</taxon>
        <taxon>Micromonosporales</taxon>
        <taxon>Micromonosporaceae</taxon>
        <taxon>Actinoplanes</taxon>
    </lineage>
</organism>
<reference evidence="1 2" key="1">
    <citation type="submission" date="2020-08" db="EMBL/GenBank/DDBJ databases">
        <title>Sequencing the genomes of 1000 actinobacteria strains.</title>
        <authorList>
            <person name="Klenk H.-P."/>
        </authorList>
    </citation>
    <scope>NUCLEOTIDE SEQUENCE [LARGE SCALE GENOMIC DNA]</scope>
    <source>
        <strain evidence="1 2">DSM 43150</strain>
    </source>
</reference>
<sequence>MSSDYRTRTLRQALDATLDAAMRPVKEAR</sequence>
<evidence type="ECO:0000313" key="2">
    <source>
        <dbReference type="Proteomes" id="UP000590511"/>
    </source>
</evidence>